<dbReference type="SMART" id="SM00198">
    <property type="entry name" value="SCP"/>
    <property type="match status" value="1"/>
</dbReference>
<dbReference type="CDD" id="cd05380">
    <property type="entry name" value="CAP_euk"/>
    <property type="match status" value="2"/>
</dbReference>
<feature type="domain" description="SCP" evidence="1">
    <location>
        <begin position="4"/>
        <end position="148"/>
    </location>
</feature>
<name>A0A368GHS2_ANCCA</name>
<evidence type="ECO:0000313" key="2">
    <source>
        <dbReference type="EMBL" id="RCN42545.1"/>
    </source>
</evidence>
<dbReference type="InterPro" id="IPR014044">
    <property type="entry name" value="CAP_dom"/>
</dbReference>
<gene>
    <name evidence="2" type="ORF">ANCCAN_11518</name>
</gene>
<sequence>ITDEWRQGVLDFHNKYRRRLAKGKLKAGSTSMPPGNDINELYWDCNIEYNAFLNNCNSSVGIPASFTEISAPVKLNVANCNINTTTTNVLKQWWSEIKDANPADPKYTDTIKNFGIMAYSKVTGFACTYNKACSDKLICLYDQKFVLMIFFSLTSKHESMIKVIKVFLRPVKDDPLYTKGDTCAKVDGCTKGTSSCVDFLCQQDNGYTPSQQALPQTMCSAGKNDDMTYEMQRTTVNMINYYRRVLGTGWARDLNGYAPIAAGLVLMRYNCDALGVHAKSVIKDCNEPPYNPGKGWMLSHHKVTGIGHDPKKVLEEAITTWANQSAKIDFQKIAGGIYYEGEIEQKASDFAKMMFQSLSFVGCSVKECPTEAFTVVACEYNGLFTAKDPIYQVGKPCSRCPKGYKCDTALGGGICIKN</sequence>
<dbReference type="Pfam" id="PF00188">
    <property type="entry name" value="CAP"/>
    <property type="match status" value="2"/>
</dbReference>
<dbReference type="STRING" id="29170.A0A368GHS2"/>
<accession>A0A368GHS2</accession>
<proteinExistence type="predicted"/>
<dbReference type="SUPFAM" id="SSF55797">
    <property type="entry name" value="PR-1-like"/>
    <property type="match status" value="2"/>
</dbReference>
<protein>
    <recommendedName>
        <fullName evidence="1">SCP domain-containing protein</fullName>
    </recommendedName>
</protein>
<dbReference type="AlphaFoldDB" id="A0A368GHS2"/>
<reference evidence="2 3" key="1">
    <citation type="submission" date="2014-10" db="EMBL/GenBank/DDBJ databases">
        <title>Draft genome of the hookworm Ancylostoma caninum.</title>
        <authorList>
            <person name="Mitreva M."/>
        </authorList>
    </citation>
    <scope>NUCLEOTIDE SEQUENCE [LARGE SCALE GENOMIC DNA]</scope>
    <source>
        <strain evidence="2 3">Baltimore</strain>
    </source>
</reference>
<dbReference type="InterPro" id="IPR035940">
    <property type="entry name" value="CAP_sf"/>
</dbReference>
<organism evidence="2 3">
    <name type="scientific">Ancylostoma caninum</name>
    <name type="common">Dog hookworm</name>
    <dbReference type="NCBI Taxonomy" id="29170"/>
    <lineage>
        <taxon>Eukaryota</taxon>
        <taxon>Metazoa</taxon>
        <taxon>Ecdysozoa</taxon>
        <taxon>Nematoda</taxon>
        <taxon>Chromadorea</taxon>
        <taxon>Rhabditida</taxon>
        <taxon>Rhabditina</taxon>
        <taxon>Rhabditomorpha</taxon>
        <taxon>Strongyloidea</taxon>
        <taxon>Ancylostomatidae</taxon>
        <taxon>Ancylostomatinae</taxon>
        <taxon>Ancylostoma</taxon>
    </lineage>
</organism>
<comment type="caution">
    <text evidence="2">The sequence shown here is derived from an EMBL/GenBank/DDBJ whole genome shotgun (WGS) entry which is preliminary data.</text>
</comment>
<dbReference type="Proteomes" id="UP000252519">
    <property type="component" value="Unassembled WGS sequence"/>
</dbReference>
<keyword evidence="3" id="KW-1185">Reference proteome</keyword>
<evidence type="ECO:0000313" key="3">
    <source>
        <dbReference type="Proteomes" id="UP000252519"/>
    </source>
</evidence>
<dbReference type="Gene3D" id="3.40.33.10">
    <property type="entry name" value="CAP"/>
    <property type="match status" value="2"/>
</dbReference>
<evidence type="ECO:0000259" key="1">
    <source>
        <dbReference type="SMART" id="SM00198"/>
    </source>
</evidence>
<dbReference type="EMBL" id="JOJR01000190">
    <property type="protein sequence ID" value="RCN42545.1"/>
    <property type="molecule type" value="Genomic_DNA"/>
</dbReference>
<feature type="non-terminal residue" evidence="2">
    <location>
        <position position="1"/>
    </location>
</feature>
<dbReference type="OrthoDB" id="5868561at2759"/>